<keyword evidence="1" id="KW-0812">Transmembrane</keyword>
<feature type="transmembrane region" description="Helical" evidence="1">
    <location>
        <begin position="241"/>
        <end position="263"/>
    </location>
</feature>
<dbReference type="AlphaFoldDB" id="A0AAD7DFY0"/>
<feature type="transmembrane region" description="Helical" evidence="1">
    <location>
        <begin position="166"/>
        <end position="190"/>
    </location>
</feature>
<sequence length="414" mass="45842">MDIFWALLALIYSTDHHRSPFINAASPKKATVPFVCGGLDHTPSSTAPPFDSIHLSPDIGTLELLCEQPASRGVNYLRNHQIAVPTQSVDIKMTTLTYITRTSRRPDPQMAFTFGLLAANLAAAVFESCLYGILLILFVSTMYFWGRRRRAGRGGTRRTSPLFVGIVALFAMVTAHWIMVIFQIFYAFVHLGGSEPADTFYADLSQPSELIKMIFFAIALLIGDGLIIQRLWVIWGKKTQILIFPLFTWVGMGMSFVGIVYQFSKWEPALRGLPFLADLKPWLTMATVFSFATSIYSTALIASKIWRINKGIRALSAGTGKGMMPILAIIIESAALQTLWLMVTFFSVLLTADLAFTVTDPFPTIVAICNMLIHCRVGLGWAQGSTKTEDSVRMKSRSLDAVWCVGLSIILVGY</sequence>
<protein>
    <submittedName>
        <fullName evidence="2">Uncharacterized protein</fullName>
    </submittedName>
</protein>
<comment type="caution">
    <text evidence="2">The sequence shown here is derived from an EMBL/GenBank/DDBJ whole genome shotgun (WGS) entry which is preliminary data.</text>
</comment>
<feature type="transmembrane region" description="Helical" evidence="1">
    <location>
        <begin position="326"/>
        <end position="350"/>
    </location>
</feature>
<reference evidence="2" key="1">
    <citation type="submission" date="2023-03" db="EMBL/GenBank/DDBJ databases">
        <title>Massive genome expansion in bonnet fungi (Mycena s.s.) driven by repeated elements and novel gene families across ecological guilds.</title>
        <authorList>
            <consortium name="Lawrence Berkeley National Laboratory"/>
            <person name="Harder C.B."/>
            <person name="Miyauchi S."/>
            <person name="Viragh M."/>
            <person name="Kuo A."/>
            <person name="Thoen E."/>
            <person name="Andreopoulos B."/>
            <person name="Lu D."/>
            <person name="Skrede I."/>
            <person name="Drula E."/>
            <person name="Henrissat B."/>
            <person name="Morin E."/>
            <person name="Kohler A."/>
            <person name="Barry K."/>
            <person name="LaButti K."/>
            <person name="Morin E."/>
            <person name="Salamov A."/>
            <person name="Lipzen A."/>
            <person name="Mereny Z."/>
            <person name="Hegedus B."/>
            <person name="Baldrian P."/>
            <person name="Stursova M."/>
            <person name="Weitz H."/>
            <person name="Taylor A."/>
            <person name="Grigoriev I.V."/>
            <person name="Nagy L.G."/>
            <person name="Martin F."/>
            <person name="Kauserud H."/>
        </authorList>
    </citation>
    <scope>NUCLEOTIDE SEQUENCE</scope>
    <source>
        <strain evidence="2">CBHHK067</strain>
    </source>
</reference>
<feature type="transmembrane region" description="Helical" evidence="1">
    <location>
        <begin position="210"/>
        <end position="229"/>
    </location>
</feature>
<keyword evidence="3" id="KW-1185">Reference proteome</keyword>
<evidence type="ECO:0000313" key="3">
    <source>
        <dbReference type="Proteomes" id="UP001221757"/>
    </source>
</evidence>
<name>A0AAD7DFY0_MYCRO</name>
<accession>A0AAD7DFY0</accession>
<evidence type="ECO:0000313" key="2">
    <source>
        <dbReference type="EMBL" id="KAJ7689335.1"/>
    </source>
</evidence>
<keyword evidence="1" id="KW-0472">Membrane</keyword>
<gene>
    <name evidence="2" type="ORF">B0H17DRAFT_640916</name>
</gene>
<proteinExistence type="predicted"/>
<keyword evidence="1" id="KW-1133">Transmembrane helix</keyword>
<feature type="transmembrane region" description="Helical" evidence="1">
    <location>
        <begin position="112"/>
        <end position="145"/>
    </location>
</feature>
<dbReference type="EMBL" id="JARKIE010000073">
    <property type="protein sequence ID" value="KAJ7689335.1"/>
    <property type="molecule type" value="Genomic_DNA"/>
</dbReference>
<dbReference type="Proteomes" id="UP001221757">
    <property type="component" value="Unassembled WGS sequence"/>
</dbReference>
<feature type="transmembrane region" description="Helical" evidence="1">
    <location>
        <begin position="283"/>
        <end position="306"/>
    </location>
</feature>
<organism evidence="2 3">
    <name type="scientific">Mycena rosella</name>
    <name type="common">Pink bonnet</name>
    <name type="synonym">Agaricus rosellus</name>
    <dbReference type="NCBI Taxonomy" id="1033263"/>
    <lineage>
        <taxon>Eukaryota</taxon>
        <taxon>Fungi</taxon>
        <taxon>Dikarya</taxon>
        <taxon>Basidiomycota</taxon>
        <taxon>Agaricomycotina</taxon>
        <taxon>Agaricomycetes</taxon>
        <taxon>Agaricomycetidae</taxon>
        <taxon>Agaricales</taxon>
        <taxon>Marasmiineae</taxon>
        <taxon>Mycenaceae</taxon>
        <taxon>Mycena</taxon>
    </lineage>
</organism>
<evidence type="ECO:0000256" key="1">
    <source>
        <dbReference type="SAM" id="Phobius"/>
    </source>
</evidence>
<feature type="transmembrane region" description="Helical" evidence="1">
    <location>
        <begin position="362"/>
        <end position="382"/>
    </location>
</feature>